<evidence type="ECO:0000256" key="1">
    <source>
        <dbReference type="SAM" id="MobiDB-lite"/>
    </source>
</evidence>
<evidence type="ECO:0000313" key="3">
    <source>
        <dbReference type="Proteomes" id="UP001333110"/>
    </source>
</evidence>
<evidence type="ECO:0000313" key="2">
    <source>
        <dbReference type="EMBL" id="KAK4820410.1"/>
    </source>
</evidence>
<comment type="caution">
    <text evidence="2">The sequence shown here is derived from an EMBL/GenBank/DDBJ whole genome shotgun (WGS) entry which is preliminary data.</text>
</comment>
<name>A0AAN7N6Q9_MYCAM</name>
<dbReference type="EMBL" id="JAUNZN010000006">
    <property type="protein sequence ID" value="KAK4820410.1"/>
    <property type="molecule type" value="Genomic_DNA"/>
</dbReference>
<proteinExistence type="predicted"/>
<feature type="compositionally biased region" description="Polar residues" evidence="1">
    <location>
        <begin position="151"/>
        <end position="162"/>
    </location>
</feature>
<feature type="compositionally biased region" description="Basic and acidic residues" evidence="1">
    <location>
        <begin position="72"/>
        <end position="81"/>
    </location>
</feature>
<dbReference type="Proteomes" id="UP001333110">
    <property type="component" value="Unassembled WGS sequence"/>
</dbReference>
<keyword evidence="3" id="KW-1185">Reference proteome</keyword>
<feature type="compositionally biased region" description="Polar residues" evidence="1">
    <location>
        <begin position="170"/>
        <end position="181"/>
    </location>
</feature>
<feature type="compositionally biased region" description="Basic and acidic residues" evidence="1">
    <location>
        <begin position="7"/>
        <end position="35"/>
    </location>
</feature>
<feature type="non-terminal residue" evidence="2">
    <location>
        <position position="467"/>
    </location>
</feature>
<gene>
    <name evidence="2" type="ORF">QYF61_026246</name>
</gene>
<feature type="region of interest" description="Disordered" evidence="1">
    <location>
        <begin position="104"/>
        <end position="181"/>
    </location>
</feature>
<accession>A0AAN7N6Q9</accession>
<sequence>MSTVRQQKAERRTARDGEERLSHSRMRENSKRKAEGGMQKCEVLSQHFAAQNTRRVPPSNPDMPEGKFSPARCERKTKSYEGSDTATQLAKRRVRASELWAGGRFLGQKHHLGSSAELPGMQDGAGRKKTASKEPGQYRKGPGADLMPSLKGQQAHKSTRASSAGMHPAQTHQGTQLRNSNHTSVTMVLSESTPDWNLEKFSYSEMPLLRGTQSFLYLDEVTPFSENKRKECHSSEEAACSNLKEKPMTSPTSSDLANFISSGVKQHGYATRRTAPVYKGCGLKLLSPVEHEQALSKTNLAEVVQLAQPNSADLCSSAQSRSKMPPKGAAAAAVALRSALRSPQKARSSVISRQIKKDADQLEHSQWRPPGWLGLEHLRSGLEERLWEQGLASLGQGRLWGTHSNHVPVGKGLRRWSQALCRGITDKHQLYIILIRNWYQNILTHTDGSTKLPLLYPPPLTVKKHCK</sequence>
<feature type="region of interest" description="Disordered" evidence="1">
    <location>
        <begin position="1"/>
        <end position="89"/>
    </location>
</feature>
<reference evidence="2 3" key="1">
    <citation type="journal article" date="2023" name="J. Hered.">
        <title>Chromosome-level genome of the wood stork (Mycteria americana) provides insight into avian chromosome evolution.</title>
        <authorList>
            <person name="Flamio R. Jr."/>
            <person name="Ramstad K.M."/>
        </authorList>
    </citation>
    <scope>NUCLEOTIDE SEQUENCE [LARGE SCALE GENOMIC DNA]</scope>
    <source>
        <strain evidence="2">JAX WOST 10</strain>
    </source>
</reference>
<protein>
    <submittedName>
        <fullName evidence="2">Uncharacterized protein</fullName>
    </submittedName>
</protein>
<organism evidence="2 3">
    <name type="scientific">Mycteria americana</name>
    <name type="common">Wood stork</name>
    <dbReference type="NCBI Taxonomy" id="33587"/>
    <lineage>
        <taxon>Eukaryota</taxon>
        <taxon>Metazoa</taxon>
        <taxon>Chordata</taxon>
        <taxon>Craniata</taxon>
        <taxon>Vertebrata</taxon>
        <taxon>Euteleostomi</taxon>
        <taxon>Archelosauria</taxon>
        <taxon>Archosauria</taxon>
        <taxon>Dinosauria</taxon>
        <taxon>Saurischia</taxon>
        <taxon>Theropoda</taxon>
        <taxon>Coelurosauria</taxon>
        <taxon>Aves</taxon>
        <taxon>Neognathae</taxon>
        <taxon>Neoaves</taxon>
        <taxon>Aequornithes</taxon>
        <taxon>Ciconiiformes</taxon>
        <taxon>Ciconiidae</taxon>
        <taxon>Mycteria</taxon>
    </lineage>
</organism>
<dbReference type="AlphaFoldDB" id="A0AAN7N6Q9"/>